<evidence type="ECO:0000313" key="1">
    <source>
        <dbReference type="EMBL" id="KAH9511963.1"/>
    </source>
</evidence>
<dbReference type="EMBL" id="ASGP02000004">
    <property type="protein sequence ID" value="KAH9511963.1"/>
    <property type="molecule type" value="Genomic_DNA"/>
</dbReference>
<protein>
    <submittedName>
        <fullName evidence="1">Uncharacterized protein</fullName>
    </submittedName>
</protein>
<reference evidence="1" key="2">
    <citation type="journal article" date="2022" name="Res Sq">
        <title>Comparative Genomics Reveals Insights into the Divergent Evolution of Astigmatic Mites and Household Pest Adaptations.</title>
        <authorList>
            <person name="Xiong Q."/>
            <person name="Wan A.T.-Y."/>
            <person name="Liu X.-Y."/>
            <person name="Fung C.S.-H."/>
            <person name="Xiao X."/>
            <person name="Malainual N."/>
            <person name="Hou J."/>
            <person name="Wang L."/>
            <person name="Wang M."/>
            <person name="Yang K."/>
            <person name="Cui Y."/>
            <person name="Leung E."/>
            <person name="Nong W."/>
            <person name="Shin S.-K."/>
            <person name="Au S."/>
            <person name="Jeong K.Y."/>
            <person name="Chew F.T."/>
            <person name="Hui J."/>
            <person name="Leung T.F."/>
            <person name="Tungtrongchitr A."/>
            <person name="Zhong N."/>
            <person name="Liu Z."/>
            <person name="Tsui S."/>
        </authorList>
    </citation>
    <scope>NUCLEOTIDE SEQUENCE</scope>
    <source>
        <strain evidence="1">Derf</strain>
        <tissue evidence="1">Whole organism</tissue>
    </source>
</reference>
<proteinExistence type="predicted"/>
<accession>A0A922HYV2</accession>
<dbReference type="AlphaFoldDB" id="A0A922HYV2"/>
<comment type="caution">
    <text evidence="1">The sequence shown here is derived from an EMBL/GenBank/DDBJ whole genome shotgun (WGS) entry which is preliminary data.</text>
</comment>
<feature type="non-terminal residue" evidence="1">
    <location>
        <position position="79"/>
    </location>
</feature>
<organism evidence="1 2">
    <name type="scientific">Dermatophagoides farinae</name>
    <name type="common">American house dust mite</name>
    <dbReference type="NCBI Taxonomy" id="6954"/>
    <lineage>
        <taxon>Eukaryota</taxon>
        <taxon>Metazoa</taxon>
        <taxon>Ecdysozoa</taxon>
        <taxon>Arthropoda</taxon>
        <taxon>Chelicerata</taxon>
        <taxon>Arachnida</taxon>
        <taxon>Acari</taxon>
        <taxon>Acariformes</taxon>
        <taxon>Sarcoptiformes</taxon>
        <taxon>Astigmata</taxon>
        <taxon>Psoroptidia</taxon>
        <taxon>Analgoidea</taxon>
        <taxon>Pyroglyphidae</taxon>
        <taxon>Dermatophagoidinae</taxon>
        <taxon>Dermatophagoides</taxon>
    </lineage>
</organism>
<dbReference type="Proteomes" id="UP000790347">
    <property type="component" value="Unassembled WGS sequence"/>
</dbReference>
<sequence length="79" mass="8192">VFVGTGIGGCALVVGEFVDCAPTAAAAAAHASAKIFDESISLFSSNVVKLLAIVMKTFVVYIDDGLNIIGYEKENNTSH</sequence>
<reference evidence="1" key="1">
    <citation type="submission" date="2013-05" db="EMBL/GenBank/DDBJ databases">
        <authorList>
            <person name="Yim A.K.Y."/>
            <person name="Chan T.F."/>
            <person name="Ji K.M."/>
            <person name="Liu X.Y."/>
            <person name="Zhou J.W."/>
            <person name="Li R.Q."/>
            <person name="Yang K.Y."/>
            <person name="Li J."/>
            <person name="Li M."/>
            <person name="Law P.T.W."/>
            <person name="Wu Y.L."/>
            <person name="Cai Z.L."/>
            <person name="Qin H."/>
            <person name="Bao Y."/>
            <person name="Leung R.K.K."/>
            <person name="Ng P.K.S."/>
            <person name="Zou J."/>
            <person name="Zhong X.J."/>
            <person name="Ran P.X."/>
            <person name="Zhong N.S."/>
            <person name="Liu Z.G."/>
            <person name="Tsui S.K.W."/>
        </authorList>
    </citation>
    <scope>NUCLEOTIDE SEQUENCE</scope>
    <source>
        <strain evidence="1">Derf</strain>
        <tissue evidence="1">Whole organism</tissue>
    </source>
</reference>
<evidence type="ECO:0000313" key="2">
    <source>
        <dbReference type="Proteomes" id="UP000790347"/>
    </source>
</evidence>
<feature type="non-terminal residue" evidence="1">
    <location>
        <position position="1"/>
    </location>
</feature>
<name>A0A922HYV2_DERFA</name>
<keyword evidence="2" id="KW-1185">Reference proteome</keyword>
<gene>
    <name evidence="1" type="ORF">DERF_010381</name>
</gene>